<comment type="caution">
    <text evidence="2">The sequence shown here is derived from an EMBL/GenBank/DDBJ whole genome shotgun (WGS) entry which is preliminary data.</text>
</comment>
<accession>A0A9N9CMG9</accession>
<proteinExistence type="predicted"/>
<sequence length="531" mass="60362">MTLGQALKLENYIKELNPHPIEENSPEFKLCIDDIIRRIKNMDPVVDNLTHCEKDLSMTSAELVTLPEQVAKELIPACKSVISGNKSSARISPVKSSMTDKQIPELSLEAILIGSSEVTAQNIVDLFKVAMKLKHKKILCWYCYYKAYENRVRNVKSKNDIDDKSARTLVFSLQHSRKKNIAAMPKKMTQGLLLRFEGWEATLSPEQFNLILILKFCHTKDDFTYDKSAEHTEITKFASYVAETTTDENWRKAALALSEDEKIKRRDWATLKQPPKRPGTVRLVMETLRPSDFPAPNLEQTKIQFAVDRYMMGNKAHLIADEAKLDYMSALDFPSALIAPPSDTSLTTLPPGNNPTTPPSGNDLTTPLSGNDPVTLLPPKQNILKRPQPLLDIYEIDLDWALWKLNAIINNIDIEQILLDLYKKCQKTRPKMKTSLNCGIIDLNNGVILEALGESIKLYFEEKIQIYKPRKVISEDVAKTLKKFNVTSLEDLGKVLSEVQIDYNSLNRDIVYVHRLFQKLFSDSMGKCILY</sequence>
<feature type="compositionally biased region" description="Low complexity" evidence="1">
    <location>
        <begin position="342"/>
        <end position="351"/>
    </location>
</feature>
<evidence type="ECO:0000313" key="2">
    <source>
        <dbReference type="EMBL" id="CAG8609118.1"/>
    </source>
</evidence>
<feature type="region of interest" description="Disordered" evidence="1">
    <location>
        <begin position="342"/>
        <end position="365"/>
    </location>
</feature>
<evidence type="ECO:0000256" key="1">
    <source>
        <dbReference type="SAM" id="MobiDB-lite"/>
    </source>
</evidence>
<protein>
    <submittedName>
        <fullName evidence="2">5019_t:CDS:1</fullName>
    </submittedName>
</protein>
<dbReference type="Proteomes" id="UP000789375">
    <property type="component" value="Unassembled WGS sequence"/>
</dbReference>
<organism evidence="2 3">
    <name type="scientific">Funneliformis mosseae</name>
    <name type="common">Endomycorrhizal fungus</name>
    <name type="synonym">Glomus mosseae</name>
    <dbReference type="NCBI Taxonomy" id="27381"/>
    <lineage>
        <taxon>Eukaryota</taxon>
        <taxon>Fungi</taxon>
        <taxon>Fungi incertae sedis</taxon>
        <taxon>Mucoromycota</taxon>
        <taxon>Glomeromycotina</taxon>
        <taxon>Glomeromycetes</taxon>
        <taxon>Glomerales</taxon>
        <taxon>Glomeraceae</taxon>
        <taxon>Funneliformis</taxon>
    </lineage>
</organism>
<name>A0A9N9CMG9_FUNMO</name>
<reference evidence="2" key="1">
    <citation type="submission" date="2021-06" db="EMBL/GenBank/DDBJ databases">
        <authorList>
            <person name="Kallberg Y."/>
            <person name="Tangrot J."/>
            <person name="Rosling A."/>
        </authorList>
    </citation>
    <scope>NUCLEOTIDE SEQUENCE</scope>
    <source>
        <strain evidence="2">87-6 pot B 2015</strain>
    </source>
</reference>
<dbReference type="AlphaFoldDB" id="A0A9N9CMG9"/>
<dbReference type="EMBL" id="CAJVPP010002715">
    <property type="protein sequence ID" value="CAG8609118.1"/>
    <property type="molecule type" value="Genomic_DNA"/>
</dbReference>
<evidence type="ECO:0000313" key="3">
    <source>
        <dbReference type="Proteomes" id="UP000789375"/>
    </source>
</evidence>
<gene>
    <name evidence="2" type="ORF">FMOSSE_LOCUS9361</name>
</gene>
<keyword evidence="3" id="KW-1185">Reference proteome</keyword>